<evidence type="ECO:0000313" key="1">
    <source>
        <dbReference type="EMBL" id="ACS66066.1"/>
    </source>
</evidence>
<dbReference type="HOGENOM" id="CLU_2510309_0_0_4"/>
<geneLocation type="plasmid" evidence="1">
    <name>pRp12D01</name>
</geneLocation>
<accession>C6BPE2</accession>
<sequence>MRLTKAIREKVTRGGGTIGQMEALAGVGADHAARFKFWQECDVIARERVGGQSADPATVVEVARERCHAMTFKRLRRGEICILGV</sequence>
<dbReference type="KEGG" id="rpf:Rpic12D_4831"/>
<organism evidence="1">
    <name type="scientific">Ralstonia pickettii (strain 12D)</name>
    <dbReference type="NCBI Taxonomy" id="428406"/>
    <lineage>
        <taxon>Bacteria</taxon>
        <taxon>Pseudomonadati</taxon>
        <taxon>Pseudomonadota</taxon>
        <taxon>Betaproteobacteria</taxon>
        <taxon>Burkholderiales</taxon>
        <taxon>Burkholderiaceae</taxon>
        <taxon>Ralstonia</taxon>
    </lineage>
</organism>
<protein>
    <submittedName>
        <fullName evidence="1">Uncharacterized protein</fullName>
    </submittedName>
</protein>
<keyword evidence="1" id="KW-0614">Plasmid</keyword>
<name>C6BPE2_RALP1</name>
<reference evidence="1" key="1">
    <citation type="submission" date="2009-06" db="EMBL/GenBank/DDBJ databases">
        <title>Complete sequence plasmid 1 of Ralstonia pickettii 12D.</title>
        <authorList>
            <consortium name="US DOE Joint Genome Institute"/>
            <person name="Lucas S."/>
            <person name="Copeland A."/>
            <person name="Lapidus A."/>
            <person name="Glavina del Rio T."/>
            <person name="Dalin E."/>
            <person name="Tice H."/>
            <person name="Bruce D."/>
            <person name="Goodwin L."/>
            <person name="Pitluck S."/>
            <person name="Sims D."/>
            <person name="Meincke L."/>
            <person name="Brettin T."/>
            <person name="Detter J.C."/>
            <person name="Han C."/>
            <person name="Larimer F."/>
            <person name="Land M."/>
            <person name="Hauser L."/>
            <person name="Kyrpides N."/>
            <person name="Ovchinnikova G."/>
            <person name="Marsh T."/>
            <person name="Richardson P."/>
        </authorList>
    </citation>
    <scope>NUCLEOTIDE SEQUENCE [LARGE SCALE GENOMIC DNA]</scope>
    <source>
        <plasmid evidence="1">12D</plasmid>
        <plasmid evidence="1">pRp12D01</plasmid>
    </source>
</reference>
<gene>
    <name evidence="1" type="ordered locus">Rpic12D_4831</name>
</gene>
<dbReference type="EMBL" id="CP001646">
    <property type="protein sequence ID" value="ACS66066.1"/>
    <property type="molecule type" value="Genomic_DNA"/>
</dbReference>
<proteinExistence type="predicted"/>
<dbReference type="AlphaFoldDB" id="C6BPE2"/>